<keyword evidence="6 8" id="KW-1133">Transmembrane helix</keyword>
<evidence type="ECO:0000313" key="11">
    <source>
        <dbReference type="Proteomes" id="UP001595384"/>
    </source>
</evidence>
<feature type="transmembrane region" description="Helical" evidence="8">
    <location>
        <begin position="12"/>
        <end position="32"/>
    </location>
</feature>
<protein>
    <submittedName>
        <fullName evidence="10">3-phenylpropionate MFS transporter</fullName>
    </submittedName>
</protein>
<keyword evidence="3" id="KW-1003">Cell membrane</keyword>
<sequence length="399" mass="44361">MFTASPYGWVSQYLFGFFFSYGVYLPFWALWFESQGVSAAHIGTLIGLGFAARCLANVFLTPRIHKVEHLVPALRWFALATLIFGTLYFVAGGDFWLLAVITVLFNITMGPMMPLPDSMANYYAKHQLLDYGSTRVWGSIAFIVGSTAVGYLAANWGHQWILFSCLGGLAANFILSLRTPNPAPKTEGEFLTRPRPKLLALLREWSIVKFLLLEALIQGSHAAYYSIGSIYWKQAGYSEETIGYLWSLGVLMEVMLFAFSRRWFAHVPVKTLFTIAALAVAVRWGLAAMTTALLPLIVIQMLHSLTYALAHLAGMKYIQMGSEHRMVAMQALYNAIALGGSVALLTIFSGWAFEEWGGQVFWVMAAMGVAALFIRLDLPRSQLDESSMIKSEPSAQNLR</sequence>
<dbReference type="InterPro" id="IPR024989">
    <property type="entry name" value="MFS_assoc_dom"/>
</dbReference>
<dbReference type="NCBIfam" id="NF037955">
    <property type="entry name" value="mfs"/>
    <property type="match status" value="1"/>
</dbReference>
<reference evidence="11" key="1">
    <citation type="journal article" date="2019" name="Int. J. Syst. Evol. Microbiol.">
        <title>The Global Catalogue of Microorganisms (GCM) 10K type strain sequencing project: providing services to taxonomists for standard genome sequencing and annotation.</title>
        <authorList>
            <consortium name="The Broad Institute Genomics Platform"/>
            <consortium name="The Broad Institute Genome Sequencing Center for Infectious Disease"/>
            <person name="Wu L."/>
            <person name="Ma J."/>
        </authorList>
    </citation>
    <scope>NUCLEOTIDE SEQUENCE [LARGE SCALE GENOMIC DNA]</scope>
    <source>
        <strain evidence="11">KCTC 62784</strain>
    </source>
</reference>
<organism evidence="10 11">
    <name type="scientific">Vibrio zhugei</name>
    <dbReference type="NCBI Taxonomy" id="2479546"/>
    <lineage>
        <taxon>Bacteria</taxon>
        <taxon>Pseudomonadati</taxon>
        <taxon>Pseudomonadota</taxon>
        <taxon>Gammaproteobacteria</taxon>
        <taxon>Vibrionales</taxon>
        <taxon>Vibrionaceae</taxon>
        <taxon>Vibrio</taxon>
    </lineage>
</organism>
<feature type="transmembrane region" description="Helical" evidence="8">
    <location>
        <begin position="136"/>
        <end position="154"/>
    </location>
</feature>
<feature type="transmembrane region" description="Helical" evidence="8">
    <location>
        <begin position="267"/>
        <end position="286"/>
    </location>
</feature>
<dbReference type="Pfam" id="PF12832">
    <property type="entry name" value="MFS_1_like"/>
    <property type="match status" value="1"/>
</dbReference>
<comment type="caution">
    <text evidence="10">The sequence shown here is derived from an EMBL/GenBank/DDBJ whole genome shotgun (WGS) entry which is preliminary data.</text>
</comment>
<evidence type="ECO:0000256" key="4">
    <source>
        <dbReference type="ARBA" id="ARBA00022519"/>
    </source>
</evidence>
<feature type="transmembrane region" description="Helical" evidence="8">
    <location>
        <begin position="198"/>
        <end position="221"/>
    </location>
</feature>
<feature type="domain" description="Major facilitator superfamily associated" evidence="9">
    <location>
        <begin position="10"/>
        <end position="362"/>
    </location>
</feature>
<evidence type="ECO:0000259" key="9">
    <source>
        <dbReference type="Pfam" id="PF12832"/>
    </source>
</evidence>
<feature type="transmembrane region" description="Helical" evidence="8">
    <location>
        <begin position="38"/>
        <end position="60"/>
    </location>
</feature>
<keyword evidence="4" id="KW-0997">Cell inner membrane</keyword>
<evidence type="ECO:0000256" key="6">
    <source>
        <dbReference type="ARBA" id="ARBA00022989"/>
    </source>
</evidence>
<dbReference type="PIRSF" id="PIRSF004925">
    <property type="entry name" value="HcaT"/>
    <property type="match status" value="1"/>
</dbReference>
<feature type="transmembrane region" description="Helical" evidence="8">
    <location>
        <begin position="160"/>
        <end position="177"/>
    </location>
</feature>
<keyword evidence="11" id="KW-1185">Reference proteome</keyword>
<feature type="transmembrane region" description="Helical" evidence="8">
    <location>
        <begin position="96"/>
        <end position="115"/>
    </location>
</feature>
<evidence type="ECO:0000313" key="10">
    <source>
        <dbReference type="EMBL" id="MFC3023175.1"/>
    </source>
</evidence>
<keyword evidence="5 8" id="KW-0812">Transmembrane</keyword>
<dbReference type="EMBL" id="JBHRSE010000034">
    <property type="protein sequence ID" value="MFC3023175.1"/>
    <property type="molecule type" value="Genomic_DNA"/>
</dbReference>
<feature type="transmembrane region" description="Helical" evidence="8">
    <location>
        <begin position="72"/>
        <end position="90"/>
    </location>
</feature>
<evidence type="ECO:0000256" key="3">
    <source>
        <dbReference type="ARBA" id="ARBA00022475"/>
    </source>
</evidence>
<evidence type="ECO:0000256" key="8">
    <source>
        <dbReference type="SAM" id="Phobius"/>
    </source>
</evidence>
<dbReference type="InterPro" id="IPR026032">
    <property type="entry name" value="HcaT-like"/>
</dbReference>
<gene>
    <name evidence="10" type="ORF">ACFODT_04990</name>
</gene>
<name>A0ABV7C9P9_9VIBR</name>
<dbReference type="RefSeq" id="WP_123015177.1">
    <property type="nucleotide sequence ID" value="NZ_AP024911.1"/>
</dbReference>
<feature type="transmembrane region" description="Helical" evidence="8">
    <location>
        <begin position="359"/>
        <end position="378"/>
    </location>
</feature>
<dbReference type="PANTHER" id="PTHR23522">
    <property type="entry name" value="BLL5896 PROTEIN"/>
    <property type="match status" value="1"/>
</dbReference>
<keyword evidence="2" id="KW-0813">Transport</keyword>
<accession>A0ABV7C9P9</accession>
<dbReference type="PANTHER" id="PTHR23522:SF10">
    <property type="entry name" value="3-PHENYLPROPIONIC ACID TRANSPORTER-RELATED"/>
    <property type="match status" value="1"/>
</dbReference>
<proteinExistence type="predicted"/>
<evidence type="ECO:0000256" key="5">
    <source>
        <dbReference type="ARBA" id="ARBA00022692"/>
    </source>
</evidence>
<dbReference type="Gene3D" id="1.20.1250.20">
    <property type="entry name" value="MFS general substrate transporter like domains"/>
    <property type="match status" value="2"/>
</dbReference>
<comment type="subcellular location">
    <subcellularLocation>
        <location evidence="1">Cell inner membrane</location>
        <topology evidence="1">Multi-pass membrane protein</topology>
    </subcellularLocation>
</comment>
<feature type="transmembrane region" description="Helical" evidence="8">
    <location>
        <begin position="331"/>
        <end position="353"/>
    </location>
</feature>
<dbReference type="SUPFAM" id="SSF103473">
    <property type="entry name" value="MFS general substrate transporter"/>
    <property type="match status" value="1"/>
</dbReference>
<evidence type="ECO:0000256" key="2">
    <source>
        <dbReference type="ARBA" id="ARBA00022448"/>
    </source>
</evidence>
<evidence type="ECO:0000256" key="7">
    <source>
        <dbReference type="ARBA" id="ARBA00023136"/>
    </source>
</evidence>
<evidence type="ECO:0000256" key="1">
    <source>
        <dbReference type="ARBA" id="ARBA00004429"/>
    </source>
</evidence>
<keyword evidence="7 8" id="KW-0472">Membrane</keyword>
<dbReference type="InterPro" id="IPR036259">
    <property type="entry name" value="MFS_trans_sf"/>
</dbReference>
<dbReference type="Proteomes" id="UP001595384">
    <property type="component" value="Unassembled WGS sequence"/>
</dbReference>
<feature type="transmembrane region" description="Helical" evidence="8">
    <location>
        <begin position="292"/>
        <end position="310"/>
    </location>
</feature>
<dbReference type="NCBIfam" id="NF008346">
    <property type="entry name" value="PRK11128.1"/>
    <property type="match status" value="1"/>
</dbReference>
<feature type="transmembrane region" description="Helical" evidence="8">
    <location>
        <begin position="241"/>
        <end position="260"/>
    </location>
</feature>